<dbReference type="Pfam" id="PF00083">
    <property type="entry name" value="Sugar_tr"/>
    <property type="match status" value="1"/>
</dbReference>
<keyword evidence="3" id="KW-0813">Transport</keyword>
<feature type="transmembrane region" description="Helical" evidence="7">
    <location>
        <begin position="114"/>
        <end position="135"/>
    </location>
</feature>
<evidence type="ECO:0000256" key="3">
    <source>
        <dbReference type="ARBA" id="ARBA00022448"/>
    </source>
</evidence>
<protein>
    <recommendedName>
        <fullName evidence="8">Major facilitator superfamily (MFS) profile domain-containing protein</fullName>
    </recommendedName>
</protein>
<dbReference type="PRINTS" id="PR00171">
    <property type="entry name" value="SUGRTRNSPORT"/>
</dbReference>
<feature type="domain" description="Major facilitator superfamily (MFS) profile" evidence="8">
    <location>
        <begin position="23"/>
        <end position="245"/>
    </location>
</feature>
<organism evidence="9 10">
    <name type="scientific">Cymbomonas tetramitiformis</name>
    <dbReference type="NCBI Taxonomy" id="36881"/>
    <lineage>
        <taxon>Eukaryota</taxon>
        <taxon>Viridiplantae</taxon>
        <taxon>Chlorophyta</taxon>
        <taxon>Pyramimonadophyceae</taxon>
        <taxon>Pyramimonadales</taxon>
        <taxon>Pyramimonadaceae</taxon>
        <taxon>Cymbomonas</taxon>
    </lineage>
</organism>
<dbReference type="InterPro" id="IPR020846">
    <property type="entry name" value="MFS_dom"/>
</dbReference>
<dbReference type="SUPFAM" id="SSF103473">
    <property type="entry name" value="MFS general substrate transporter"/>
    <property type="match status" value="1"/>
</dbReference>
<evidence type="ECO:0000256" key="4">
    <source>
        <dbReference type="ARBA" id="ARBA00022692"/>
    </source>
</evidence>
<dbReference type="EMBL" id="LGRX02009000">
    <property type="protein sequence ID" value="KAK3272386.1"/>
    <property type="molecule type" value="Genomic_DNA"/>
</dbReference>
<evidence type="ECO:0000313" key="9">
    <source>
        <dbReference type="EMBL" id="KAK3272386.1"/>
    </source>
</evidence>
<feature type="transmembrane region" description="Helical" evidence="7">
    <location>
        <begin position="20"/>
        <end position="49"/>
    </location>
</feature>
<dbReference type="PROSITE" id="PS50850">
    <property type="entry name" value="MFS"/>
    <property type="match status" value="1"/>
</dbReference>
<accession>A0AAE0L505</accession>
<name>A0AAE0L505_9CHLO</name>
<keyword evidence="5 7" id="KW-1133">Transmembrane helix</keyword>
<reference evidence="9 10" key="1">
    <citation type="journal article" date="2015" name="Genome Biol. Evol.">
        <title>Comparative Genomics of a Bacterivorous Green Alga Reveals Evolutionary Causalities and Consequences of Phago-Mixotrophic Mode of Nutrition.</title>
        <authorList>
            <person name="Burns J.A."/>
            <person name="Paasch A."/>
            <person name="Narechania A."/>
            <person name="Kim E."/>
        </authorList>
    </citation>
    <scope>NUCLEOTIDE SEQUENCE [LARGE SCALE GENOMIC DNA]</scope>
    <source>
        <strain evidence="9 10">PLY_AMNH</strain>
    </source>
</reference>
<comment type="similarity">
    <text evidence="2">Belongs to the major facilitator superfamily. Sugar transporter (TC 2.A.1.1) family.</text>
</comment>
<proteinExistence type="inferred from homology"/>
<dbReference type="PROSITE" id="PS00217">
    <property type="entry name" value="SUGAR_TRANSPORT_2"/>
    <property type="match status" value="1"/>
</dbReference>
<evidence type="ECO:0000313" key="10">
    <source>
        <dbReference type="Proteomes" id="UP001190700"/>
    </source>
</evidence>
<dbReference type="InterPro" id="IPR005829">
    <property type="entry name" value="Sugar_transporter_CS"/>
</dbReference>
<evidence type="ECO:0000256" key="2">
    <source>
        <dbReference type="ARBA" id="ARBA00010992"/>
    </source>
</evidence>
<dbReference type="InterPro" id="IPR050814">
    <property type="entry name" value="Myo-inositol_Transporter"/>
</dbReference>
<dbReference type="PANTHER" id="PTHR48020:SF12">
    <property type="entry name" value="PROTON MYO-INOSITOL COTRANSPORTER"/>
    <property type="match status" value="1"/>
</dbReference>
<gene>
    <name evidence="9" type="ORF">CYMTET_19319</name>
</gene>
<dbReference type="GO" id="GO:0022857">
    <property type="term" value="F:transmembrane transporter activity"/>
    <property type="evidence" value="ECO:0007669"/>
    <property type="project" value="InterPro"/>
</dbReference>
<keyword evidence="4 7" id="KW-0812">Transmembrane</keyword>
<dbReference type="InterPro" id="IPR036259">
    <property type="entry name" value="MFS_trans_sf"/>
</dbReference>
<evidence type="ECO:0000256" key="1">
    <source>
        <dbReference type="ARBA" id="ARBA00004141"/>
    </source>
</evidence>
<dbReference type="AlphaFoldDB" id="A0AAE0L505"/>
<sequence length="245" mass="25870">MELAATDGLNEEAPRANGQLVLLVVLSCLGMALFGYDTGVVSGSIIHVVEEFDLNPLQEEVVVSSTVLFAAVGAAAGGVLTTFYGRKYLIQFASLLYIAGALAVAFSGNFVQIVAGRIILGLAIGISSMTVPVYVAECAPPSIRGALVTINDLMIVAGQVVAGVTNGVMEACDVHSGWRWTMGAAFAPALVQGLGMLLLPESPRSLLQHGHTHKAQEAMVRLRGPRSDWRAELALMEQDVHVEAW</sequence>
<dbReference type="GO" id="GO:0016020">
    <property type="term" value="C:membrane"/>
    <property type="evidence" value="ECO:0007669"/>
    <property type="project" value="UniProtKB-SubCell"/>
</dbReference>
<evidence type="ECO:0000259" key="8">
    <source>
        <dbReference type="PROSITE" id="PS50850"/>
    </source>
</evidence>
<evidence type="ECO:0000256" key="7">
    <source>
        <dbReference type="SAM" id="Phobius"/>
    </source>
</evidence>
<dbReference type="Proteomes" id="UP001190700">
    <property type="component" value="Unassembled WGS sequence"/>
</dbReference>
<evidence type="ECO:0000256" key="5">
    <source>
        <dbReference type="ARBA" id="ARBA00022989"/>
    </source>
</evidence>
<dbReference type="InterPro" id="IPR005828">
    <property type="entry name" value="MFS_sugar_transport-like"/>
</dbReference>
<keyword evidence="10" id="KW-1185">Reference proteome</keyword>
<comment type="caution">
    <text evidence="9">The sequence shown here is derived from an EMBL/GenBank/DDBJ whole genome shotgun (WGS) entry which is preliminary data.</text>
</comment>
<keyword evidence="6 7" id="KW-0472">Membrane</keyword>
<dbReference type="PANTHER" id="PTHR48020">
    <property type="entry name" value="PROTON MYO-INOSITOL COTRANSPORTER"/>
    <property type="match status" value="1"/>
</dbReference>
<evidence type="ECO:0000256" key="6">
    <source>
        <dbReference type="ARBA" id="ARBA00023136"/>
    </source>
</evidence>
<feature type="transmembrane region" description="Helical" evidence="7">
    <location>
        <begin position="61"/>
        <end position="81"/>
    </location>
</feature>
<comment type="subcellular location">
    <subcellularLocation>
        <location evidence="1">Membrane</location>
        <topology evidence="1">Multi-pass membrane protein</topology>
    </subcellularLocation>
</comment>
<dbReference type="Gene3D" id="1.20.1250.20">
    <property type="entry name" value="MFS general substrate transporter like domains"/>
    <property type="match status" value="1"/>
</dbReference>
<feature type="transmembrane region" description="Helical" evidence="7">
    <location>
        <begin position="88"/>
        <end position="108"/>
    </location>
</feature>
<dbReference type="InterPro" id="IPR003663">
    <property type="entry name" value="Sugar/inositol_transpt"/>
</dbReference>